<protein>
    <recommendedName>
        <fullName evidence="5">Lipoprotein</fullName>
    </recommendedName>
</protein>
<reference evidence="1" key="3">
    <citation type="submission" date="2022-12" db="EMBL/GenBank/DDBJ databases">
        <authorList>
            <person name="Sun Q."/>
            <person name="Kim S."/>
        </authorList>
    </citation>
    <scope>NUCLEOTIDE SEQUENCE</scope>
    <source>
        <strain evidence="1">KCTC 12344</strain>
    </source>
</reference>
<gene>
    <name evidence="2" type="ORF">E1742_09605</name>
    <name evidence="1" type="ORF">GCM10007388_05170</name>
</gene>
<reference evidence="1" key="1">
    <citation type="journal article" date="2014" name="Int. J. Syst. Evol. Microbiol.">
        <title>Complete genome sequence of Corynebacterium casei LMG S-19264T (=DSM 44701T), isolated from a smear-ripened cheese.</title>
        <authorList>
            <consortium name="US DOE Joint Genome Institute (JGI-PGF)"/>
            <person name="Walter F."/>
            <person name="Albersmeier A."/>
            <person name="Kalinowski J."/>
            <person name="Ruckert C."/>
        </authorList>
    </citation>
    <scope>NUCLEOTIDE SEQUENCE</scope>
    <source>
        <strain evidence="1">KCTC 12344</strain>
    </source>
</reference>
<organism evidence="1 4">
    <name type="scientific">Pseudoduganella plicata</name>
    <dbReference type="NCBI Taxonomy" id="321984"/>
    <lineage>
        <taxon>Bacteria</taxon>
        <taxon>Pseudomonadati</taxon>
        <taxon>Pseudomonadota</taxon>
        <taxon>Betaproteobacteria</taxon>
        <taxon>Burkholderiales</taxon>
        <taxon>Oxalobacteraceae</taxon>
        <taxon>Telluria group</taxon>
        <taxon>Pseudoduganella</taxon>
    </lineage>
</organism>
<accession>A0A4P7BG31</accession>
<dbReference type="EMBL" id="CP038026">
    <property type="protein sequence ID" value="QBQ36389.1"/>
    <property type="molecule type" value="Genomic_DNA"/>
</dbReference>
<evidence type="ECO:0000313" key="1">
    <source>
        <dbReference type="EMBL" id="GGY75620.1"/>
    </source>
</evidence>
<dbReference type="PROSITE" id="PS51257">
    <property type="entry name" value="PROKAR_LIPOPROTEIN"/>
    <property type="match status" value="1"/>
</dbReference>
<proteinExistence type="predicted"/>
<evidence type="ECO:0008006" key="5">
    <source>
        <dbReference type="Google" id="ProtNLM"/>
    </source>
</evidence>
<keyword evidence="3" id="KW-1185">Reference proteome</keyword>
<dbReference type="Proteomes" id="UP000294359">
    <property type="component" value="Chromosome"/>
</dbReference>
<name>A0A4P7BG31_9BURK</name>
<dbReference type="RefSeq" id="WP_134384672.1">
    <property type="nucleotide sequence ID" value="NZ_BMWW01000001.1"/>
</dbReference>
<dbReference type="EMBL" id="BMWW01000001">
    <property type="protein sequence ID" value="GGY75620.1"/>
    <property type="molecule type" value="Genomic_DNA"/>
</dbReference>
<dbReference type="AlphaFoldDB" id="A0A4P7BG31"/>
<evidence type="ECO:0000313" key="3">
    <source>
        <dbReference type="Proteomes" id="UP000294359"/>
    </source>
</evidence>
<evidence type="ECO:0000313" key="4">
    <source>
        <dbReference type="Proteomes" id="UP000619512"/>
    </source>
</evidence>
<sequence>MKKVEQVTLPQQAKHTFIAALAVATMLTACGGGGGEQGGPTSPPAQASYRSAKQTVKDFESNYVAWRYSVAGQPDASGVSWGSVVTTHIDADGAYARAEVEQDGENRTYTQYTVDGARKSVGEPCGYVFTPAFAEIPATLTLGQTWETSTTRTCTNDADEHTAVTAKGSVVAVEPLTVRAGTFTAVKTVTAVTYKFPRSTTVSNQTCWRDTVTGVELKCDIVGTTTPVDPAKPVRTQSFNSELAGYAQAATGRQKLNVERFTGVWQVWFTGTAEGICSVRIASNGVVNGHCNNNYNIAFDISGTVDAQGVASFSLVGNGISGPGFTGSFESPLKIAGTWAAGGDKGTWYMLHM</sequence>
<reference evidence="2 3" key="2">
    <citation type="submission" date="2019-03" db="EMBL/GenBank/DDBJ databases">
        <title>Draft Genome Sequences of Six Type Strains of the Genus Massilia.</title>
        <authorList>
            <person name="Miess H."/>
            <person name="Frediansyhah A."/>
            <person name="Gross H."/>
        </authorList>
    </citation>
    <scope>NUCLEOTIDE SEQUENCE [LARGE SCALE GENOMIC DNA]</scope>
    <source>
        <strain evidence="2 3">DSM 17505</strain>
    </source>
</reference>
<evidence type="ECO:0000313" key="2">
    <source>
        <dbReference type="EMBL" id="QBQ36389.1"/>
    </source>
</evidence>
<dbReference type="Gene3D" id="2.40.360.20">
    <property type="match status" value="1"/>
</dbReference>
<dbReference type="OrthoDB" id="8776406at2"/>
<dbReference type="Proteomes" id="UP000619512">
    <property type="component" value="Unassembled WGS sequence"/>
</dbReference>